<protein>
    <submittedName>
        <fullName evidence="2">Uncharacterized protein</fullName>
    </submittedName>
</protein>
<sequence>MAYGMLTSFALGAAQGLGTAMINKYSKDQDAEIKAKADAEREARIEEAAIRLEGRKNLRSDYEYDRKSADETITKGEERQAKYDEEQRKQKMLNDETTLAGRKTLAEIETTQSQGMLANANALEKETKAKQDQLIYTLQNKLANSSDQAERTDLSIRLAQMSGKTGDENKTLSKVVTPDGKSFFEITGVLNTRTGQEKWAENTTPINPKEVEAKAIAYANLQAGTNLKNVGEADALKSKGWGDTQDTNAKTAQSFTNAYNEFKVNGGKIVEQDKPNYSPAPFKADDPAKQKEYDIIFGGVVKQHESGSKGVNAQNPTSSAGGTWQLTDPTAEFYKAKKDANGRISNAEKDRVAPEFYKDVYRNTDGDPAAMIASGFAPNDVKSAIKDAEKKGTKWWVETDSITPKDMNESYIRARESVALLRANGIEPDARLLDFVDNYKATKIASTAPDKTGFTLRAVRPAL</sequence>
<evidence type="ECO:0000256" key="1">
    <source>
        <dbReference type="SAM" id="MobiDB-lite"/>
    </source>
</evidence>
<feature type="region of interest" description="Disordered" evidence="1">
    <location>
        <begin position="306"/>
        <end position="325"/>
    </location>
</feature>
<dbReference type="AlphaFoldDB" id="A0A351RD19"/>
<accession>A0A351RD19</accession>
<dbReference type="Proteomes" id="UP000264313">
    <property type="component" value="Unassembled WGS sequence"/>
</dbReference>
<feature type="compositionally biased region" description="Polar residues" evidence="1">
    <location>
        <begin position="309"/>
        <end position="325"/>
    </location>
</feature>
<evidence type="ECO:0000313" key="3">
    <source>
        <dbReference type="Proteomes" id="UP000264313"/>
    </source>
</evidence>
<dbReference type="EMBL" id="DNAA01000249">
    <property type="protein sequence ID" value="HBA09940.1"/>
    <property type="molecule type" value="Genomic_DNA"/>
</dbReference>
<organism evidence="2 3">
    <name type="scientific">Methylotenera mobilis</name>
    <dbReference type="NCBI Taxonomy" id="359408"/>
    <lineage>
        <taxon>Bacteria</taxon>
        <taxon>Pseudomonadati</taxon>
        <taxon>Pseudomonadota</taxon>
        <taxon>Betaproteobacteria</taxon>
        <taxon>Nitrosomonadales</taxon>
        <taxon>Methylophilaceae</taxon>
        <taxon>Methylotenera</taxon>
    </lineage>
</organism>
<evidence type="ECO:0000313" key="2">
    <source>
        <dbReference type="EMBL" id="HBA09940.1"/>
    </source>
</evidence>
<feature type="compositionally biased region" description="Basic and acidic residues" evidence="1">
    <location>
        <begin position="65"/>
        <end position="94"/>
    </location>
</feature>
<feature type="region of interest" description="Disordered" evidence="1">
    <location>
        <begin position="65"/>
        <end position="98"/>
    </location>
</feature>
<comment type="caution">
    <text evidence="2">The sequence shown here is derived from an EMBL/GenBank/DDBJ whole genome shotgun (WGS) entry which is preliminary data.</text>
</comment>
<proteinExistence type="predicted"/>
<reference evidence="2 3" key="1">
    <citation type="journal article" date="2018" name="Nat. Biotechnol.">
        <title>A standardized bacterial taxonomy based on genome phylogeny substantially revises the tree of life.</title>
        <authorList>
            <person name="Parks D.H."/>
            <person name="Chuvochina M."/>
            <person name="Waite D.W."/>
            <person name="Rinke C."/>
            <person name="Skarshewski A."/>
            <person name="Chaumeil P.A."/>
            <person name="Hugenholtz P."/>
        </authorList>
    </citation>
    <scope>NUCLEOTIDE SEQUENCE [LARGE SCALE GENOMIC DNA]</scope>
    <source>
        <strain evidence="2">UBA9958</strain>
    </source>
</reference>
<name>A0A351RD19_9PROT</name>
<gene>
    <name evidence="2" type="ORF">DCW48_10655</name>
</gene>